<dbReference type="Gene3D" id="3.30.565.10">
    <property type="entry name" value="Histidine kinase-like ATPase, C-terminal domain"/>
    <property type="match status" value="1"/>
</dbReference>
<keyword evidence="1" id="KW-0723">Serine/threonine-protein kinase</keyword>
<gene>
    <name evidence="3" type="ORF">HNR67_007058</name>
</gene>
<dbReference type="SUPFAM" id="SSF55874">
    <property type="entry name" value="ATPase domain of HSP90 chaperone/DNA topoisomerase II/histidine kinase"/>
    <property type="match status" value="1"/>
</dbReference>
<feature type="domain" description="Histidine kinase/HSP90-like ATPase" evidence="2">
    <location>
        <begin position="15"/>
        <end position="122"/>
    </location>
</feature>
<reference evidence="3 4" key="1">
    <citation type="submission" date="2020-08" db="EMBL/GenBank/DDBJ databases">
        <title>Sequencing the genomes of 1000 actinobacteria strains.</title>
        <authorList>
            <person name="Klenk H.-P."/>
        </authorList>
    </citation>
    <scope>NUCLEOTIDE SEQUENCE [LARGE SCALE GENOMIC DNA]</scope>
    <source>
        <strain evidence="3 4">DSM 44230</strain>
    </source>
</reference>
<dbReference type="AlphaFoldDB" id="A0A7W7CH01"/>
<keyword evidence="4" id="KW-1185">Reference proteome</keyword>
<dbReference type="Proteomes" id="UP000533598">
    <property type="component" value="Unassembled WGS sequence"/>
</dbReference>
<dbReference type="Pfam" id="PF13581">
    <property type="entry name" value="HATPase_c_2"/>
    <property type="match status" value="1"/>
</dbReference>
<dbReference type="InterPro" id="IPR003594">
    <property type="entry name" value="HATPase_dom"/>
</dbReference>
<evidence type="ECO:0000256" key="1">
    <source>
        <dbReference type="ARBA" id="ARBA00022527"/>
    </source>
</evidence>
<organism evidence="3 4">
    <name type="scientific">Crossiella cryophila</name>
    <dbReference type="NCBI Taxonomy" id="43355"/>
    <lineage>
        <taxon>Bacteria</taxon>
        <taxon>Bacillati</taxon>
        <taxon>Actinomycetota</taxon>
        <taxon>Actinomycetes</taxon>
        <taxon>Pseudonocardiales</taxon>
        <taxon>Pseudonocardiaceae</taxon>
        <taxon>Crossiella</taxon>
    </lineage>
</organism>
<dbReference type="RefSeq" id="WP_185007105.1">
    <property type="nucleotide sequence ID" value="NZ_BAAAUI010000030.1"/>
</dbReference>
<evidence type="ECO:0000313" key="3">
    <source>
        <dbReference type="EMBL" id="MBB4680940.1"/>
    </source>
</evidence>
<proteinExistence type="predicted"/>
<dbReference type="PANTHER" id="PTHR35526">
    <property type="entry name" value="ANTI-SIGMA-F FACTOR RSBW-RELATED"/>
    <property type="match status" value="1"/>
</dbReference>
<dbReference type="CDD" id="cd16936">
    <property type="entry name" value="HATPase_RsbW-like"/>
    <property type="match status" value="1"/>
</dbReference>
<evidence type="ECO:0000313" key="4">
    <source>
        <dbReference type="Proteomes" id="UP000533598"/>
    </source>
</evidence>
<dbReference type="GO" id="GO:0004674">
    <property type="term" value="F:protein serine/threonine kinase activity"/>
    <property type="evidence" value="ECO:0007669"/>
    <property type="project" value="UniProtKB-KW"/>
</dbReference>
<keyword evidence="1" id="KW-0418">Kinase</keyword>
<dbReference type="InterPro" id="IPR036890">
    <property type="entry name" value="HATPase_C_sf"/>
</dbReference>
<dbReference type="InterPro" id="IPR050267">
    <property type="entry name" value="Anti-sigma-factor_SerPK"/>
</dbReference>
<dbReference type="PANTHER" id="PTHR35526:SF3">
    <property type="entry name" value="ANTI-SIGMA-F FACTOR RSBW"/>
    <property type="match status" value="1"/>
</dbReference>
<dbReference type="EMBL" id="JACHMH010000001">
    <property type="protein sequence ID" value="MBB4680940.1"/>
    <property type="molecule type" value="Genomic_DNA"/>
</dbReference>
<comment type="caution">
    <text evidence="3">The sequence shown here is derived from an EMBL/GenBank/DDBJ whole genome shotgun (WGS) entry which is preliminary data.</text>
</comment>
<keyword evidence="1" id="KW-0808">Transferase</keyword>
<protein>
    <submittedName>
        <fullName evidence="3">Anti-sigma regulatory factor (Ser/Thr protein kinase)</fullName>
    </submittedName>
</protein>
<sequence>MSARPAESSTALEVSAAACRQARLLVRATLAGWGVAGPVVEDAMLVANELVANVVDHAKGPLRIELLPKTGGVLIRVSDGSPVPPRLHRGPVDSVRRRGLQLVEALSARWGHEPTSEGKIVWAELTG</sequence>
<accession>A0A7W7CH01</accession>
<evidence type="ECO:0000259" key="2">
    <source>
        <dbReference type="Pfam" id="PF13581"/>
    </source>
</evidence>
<name>A0A7W7CH01_9PSEU</name>